<organism evidence="7 8">
    <name type="scientific">Actinomadura craniellae</name>
    <dbReference type="NCBI Taxonomy" id="2231787"/>
    <lineage>
        <taxon>Bacteria</taxon>
        <taxon>Bacillati</taxon>
        <taxon>Actinomycetota</taxon>
        <taxon>Actinomycetes</taxon>
        <taxon>Streptosporangiales</taxon>
        <taxon>Thermomonosporaceae</taxon>
        <taxon>Actinomadura</taxon>
    </lineage>
</organism>
<keyword evidence="8" id="KW-1185">Reference proteome</keyword>
<gene>
    <name evidence="7" type="ORF">DPM19_06335</name>
</gene>
<feature type="transmembrane region" description="Helical" evidence="5">
    <location>
        <begin position="46"/>
        <end position="64"/>
    </location>
</feature>
<dbReference type="UniPathway" id="UPA00895"/>
<dbReference type="GO" id="GO:0030416">
    <property type="term" value="P:methylamine metabolic process"/>
    <property type="evidence" value="ECO:0007669"/>
    <property type="project" value="InterPro"/>
</dbReference>
<evidence type="ECO:0000256" key="4">
    <source>
        <dbReference type="ARBA" id="ARBA00023136"/>
    </source>
</evidence>
<sequence>MGVRVACVAQRPRSTEDEDTVVTEKAAEAVTEEPGRLRDWPVLQPWLSTAARVALAVVLAWAGWAKFTLPTYKQELSVEAYQLLPHGVAGPVGIGLPLAELLLAAFLLVGFATRFTAAVSALLMLVFIAAIISAWSRGLTIDCGCFGGGGQVAAGETRYLQEILRDIGFLALAVWITVWPRSRAALDNILLYRR</sequence>
<dbReference type="AlphaFoldDB" id="A0A365HBR7"/>
<comment type="subcellular location">
    <subcellularLocation>
        <location evidence="1">Membrane</location>
        <topology evidence="1">Multi-pass membrane protein</topology>
    </subcellularLocation>
</comment>
<keyword evidence="3 5" id="KW-1133">Transmembrane helix</keyword>
<name>A0A365HBR7_9ACTN</name>
<evidence type="ECO:0000256" key="1">
    <source>
        <dbReference type="ARBA" id="ARBA00004141"/>
    </source>
</evidence>
<dbReference type="GO" id="GO:0016020">
    <property type="term" value="C:membrane"/>
    <property type="evidence" value="ECO:0007669"/>
    <property type="project" value="UniProtKB-SubCell"/>
</dbReference>
<protein>
    <submittedName>
        <fullName evidence="7">DoxX family protein</fullName>
    </submittedName>
</protein>
<reference evidence="7 8" key="1">
    <citation type="submission" date="2018-06" db="EMBL/GenBank/DDBJ databases">
        <title>Actinomadura craniellae sp. nov. isolated from marine sponge Craniella sp.</title>
        <authorList>
            <person name="Li L."/>
            <person name="Xu Q.H."/>
            <person name="Lin H.W."/>
            <person name="Lu Y.H."/>
        </authorList>
    </citation>
    <scope>NUCLEOTIDE SEQUENCE [LARGE SCALE GENOMIC DNA]</scope>
    <source>
        <strain evidence="7 8">LHW63021</strain>
    </source>
</reference>
<feature type="transmembrane region" description="Helical" evidence="5">
    <location>
        <begin position="115"/>
        <end position="135"/>
    </location>
</feature>
<feature type="domain" description="Methylamine utilisation protein MauE" evidence="6">
    <location>
        <begin position="45"/>
        <end position="177"/>
    </location>
</feature>
<evidence type="ECO:0000259" key="6">
    <source>
        <dbReference type="Pfam" id="PF07291"/>
    </source>
</evidence>
<evidence type="ECO:0000313" key="8">
    <source>
        <dbReference type="Proteomes" id="UP000251891"/>
    </source>
</evidence>
<keyword evidence="2 5" id="KW-0812">Transmembrane</keyword>
<dbReference type="Pfam" id="PF07291">
    <property type="entry name" value="MauE"/>
    <property type="match status" value="1"/>
</dbReference>
<dbReference type="Proteomes" id="UP000251891">
    <property type="component" value="Unassembled WGS sequence"/>
</dbReference>
<keyword evidence="4 5" id="KW-0472">Membrane</keyword>
<evidence type="ECO:0000256" key="2">
    <source>
        <dbReference type="ARBA" id="ARBA00022692"/>
    </source>
</evidence>
<feature type="transmembrane region" description="Helical" evidence="5">
    <location>
        <begin position="84"/>
        <end position="108"/>
    </location>
</feature>
<dbReference type="EMBL" id="QLYX01000002">
    <property type="protein sequence ID" value="RAY16479.1"/>
    <property type="molecule type" value="Genomic_DNA"/>
</dbReference>
<evidence type="ECO:0000256" key="3">
    <source>
        <dbReference type="ARBA" id="ARBA00022989"/>
    </source>
</evidence>
<evidence type="ECO:0000256" key="5">
    <source>
        <dbReference type="SAM" id="Phobius"/>
    </source>
</evidence>
<proteinExistence type="predicted"/>
<dbReference type="InterPro" id="IPR009908">
    <property type="entry name" value="Methylamine_util_MauE"/>
</dbReference>
<dbReference type="OrthoDB" id="5422529at2"/>
<accession>A0A365HBR7</accession>
<evidence type="ECO:0000313" key="7">
    <source>
        <dbReference type="EMBL" id="RAY16479.1"/>
    </source>
</evidence>
<comment type="caution">
    <text evidence="7">The sequence shown here is derived from an EMBL/GenBank/DDBJ whole genome shotgun (WGS) entry which is preliminary data.</text>
</comment>